<dbReference type="Proteomes" id="UP001054945">
    <property type="component" value="Unassembled WGS sequence"/>
</dbReference>
<comment type="caution">
    <text evidence="2">The sequence shown here is derived from an EMBL/GenBank/DDBJ whole genome shotgun (WGS) entry which is preliminary data.</text>
</comment>
<accession>A0AAV4XDC4</accession>
<evidence type="ECO:0000256" key="1">
    <source>
        <dbReference type="SAM" id="MobiDB-lite"/>
    </source>
</evidence>
<keyword evidence="3" id="KW-1185">Reference proteome</keyword>
<gene>
    <name evidence="2" type="ORF">CEXT_656701</name>
</gene>
<sequence>MRTIPMSASWRRESRKFKVIARATFIRKMGQMAKRVTQKARRNSVGAEKVGSSKSSLCNFHSKDGSNGERVTQKARRNSIGAEKVGSSKSSLVQLFIRKVCVSYEIQLAYQTLRNEIHKMVYNNLRKT</sequence>
<dbReference type="AlphaFoldDB" id="A0AAV4XDC4"/>
<reference evidence="2 3" key="1">
    <citation type="submission" date="2021-06" db="EMBL/GenBank/DDBJ databases">
        <title>Caerostris extrusa draft genome.</title>
        <authorList>
            <person name="Kono N."/>
            <person name="Arakawa K."/>
        </authorList>
    </citation>
    <scope>NUCLEOTIDE SEQUENCE [LARGE SCALE GENOMIC DNA]</scope>
</reference>
<feature type="region of interest" description="Disordered" evidence="1">
    <location>
        <begin position="32"/>
        <end position="83"/>
    </location>
</feature>
<dbReference type="EMBL" id="BPLR01000115">
    <property type="protein sequence ID" value="GIY92225.1"/>
    <property type="molecule type" value="Genomic_DNA"/>
</dbReference>
<name>A0AAV4XDC4_CAEEX</name>
<organism evidence="2 3">
    <name type="scientific">Caerostris extrusa</name>
    <name type="common">Bark spider</name>
    <name type="synonym">Caerostris bankana</name>
    <dbReference type="NCBI Taxonomy" id="172846"/>
    <lineage>
        <taxon>Eukaryota</taxon>
        <taxon>Metazoa</taxon>
        <taxon>Ecdysozoa</taxon>
        <taxon>Arthropoda</taxon>
        <taxon>Chelicerata</taxon>
        <taxon>Arachnida</taxon>
        <taxon>Araneae</taxon>
        <taxon>Araneomorphae</taxon>
        <taxon>Entelegynae</taxon>
        <taxon>Araneoidea</taxon>
        <taxon>Araneidae</taxon>
        <taxon>Caerostris</taxon>
    </lineage>
</organism>
<protein>
    <submittedName>
        <fullName evidence="2">Uncharacterized protein</fullName>
    </submittedName>
</protein>
<evidence type="ECO:0000313" key="2">
    <source>
        <dbReference type="EMBL" id="GIY92225.1"/>
    </source>
</evidence>
<proteinExistence type="predicted"/>
<evidence type="ECO:0000313" key="3">
    <source>
        <dbReference type="Proteomes" id="UP001054945"/>
    </source>
</evidence>